<dbReference type="AlphaFoldDB" id="A0A6J1WSR5"/>
<accession>A0A6J1WSR5</accession>
<dbReference type="RefSeq" id="XP_026758806.1">
    <property type="nucleotide sequence ID" value="XM_026903005.3"/>
</dbReference>
<protein>
    <submittedName>
        <fullName evidence="4">Uncharacterized protein LOC113518200</fullName>
    </submittedName>
</protein>
<sequence length="246" mass="26808">MKSISALVILSAVMWQTQAFPGYPYFGSDVDSLSFGSVDNTRGGVALSRYYNPYYNNPRSAVGGGMAAFMFRPPEGKAQTSSQYYYPDRRRQTQPELLLSNPPPQQNEVYFPQPEKPGATEATEIADPTERSDILPTTARATAAPEFTEPEIEEVEEPVQKPKKRVSKRKQVKKPSDDDDDEDDYAPRLPSSALFPMFFGWGGKSGGGAPGATAIANAYSTGRGGVATSHATAYGIPTRPEQKLQP</sequence>
<proteinExistence type="predicted"/>
<feature type="chain" id="PRO_5026744397" evidence="2">
    <location>
        <begin position="20"/>
        <end position="246"/>
    </location>
</feature>
<feature type="compositionally biased region" description="Low complexity" evidence="1">
    <location>
        <begin position="136"/>
        <end position="147"/>
    </location>
</feature>
<dbReference type="Proteomes" id="UP001652740">
    <property type="component" value="Unplaced"/>
</dbReference>
<evidence type="ECO:0000256" key="1">
    <source>
        <dbReference type="SAM" id="MobiDB-lite"/>
    </source>
</evidence>
<dbReference type="OrthoDB" id="6627608at2759"/>
<keyword evidence="3" id="KW-1185">Reference proteome</keyword>
<feature type="compositionally biased region" description="Basic residues" evidence="1">
    <location>
        <begin position="161"/>
        <end position="173"/>
    </location>
</feature>
<feature type="region of interest" description="Disordered" evidence="1">
    <location>
        <begin position="96"/>
        <end position="192"/>
    </location>
</feature>
<dbReference type="KEGG" id="gmw:113518200"/>
<feature type="region of interest" description="Disordered" evidence="1">
    <location>
        <begin position="223"/>
        <end position="246"/>
    </location>
</feature>
<feature type="signal peptide" evidence="2">
    <location>
        <begin position="1"/>
        <end position="19"/>
    </location>
</feature>
<organism evidence="3 4">
    <name type="scientific">Galleria mellonella</name>
    <name type="common">Greater wax moth</name>
    <dbReference type="NCBI Taxonomy" id="7137"/>
    <lineage>
        <taxon>Eukaryota</taxon>
        <taxon>Metazoa</taxon>
        <taxon>Ecdysozoa</taxon>
        <taxon>Arthropoda</taxon>
        <taxon>Hexapoda</taxon>
        <taxon>Insecta</taxon>
        <taxon>Pterygota</taxon>
        <taxon>Neoptera</taxon>
        <taxon>Endopterygota</taxon>
        <taxon>Lepidoptera</taxon>
        <taxon>Glossata</taxon>
        <taxon>Ditrysia</taxon>
        <taxon>Pyraloidea</taxon>
        <taxon>Pyralidae</taxon>
        <taxon>Galleriinae</taxon>
        <taxon>Galleria</taxon>
    </lineage>
</organism>
<feature type="compositionally biased region" description="Acidic residues" evidence="1">
    <location>
        <begin position="148"/>
        <end position="157"/>
    </location>
</feature>
<evidence type="ECO:0000313" key="3">
    <source>
        <dbReference type="Proteomes" id="UP001652740"/>
    </source>
</evidence>
<evidence type="ECO:0000313" key="4">
    <source>
        <dbReference type="RefSeq" id="XP_026758806.1"/>
    </source>
</evidence>
<gene>
    <name evidence="4" type="primary">LOC113518200</name>
</gene>
<evidence type="ECO:0000256" key="2">
    <source>
        <dbReference type="SAM" id="SignalP"/>
    </source>
</evidence>
<reference evidence="4" key="1">
    <citation type="submission" date="2025-08" db="UniProtKB">
        <authorList>
            <consortium name="RefSeq"/>
        </authorList>
    </citation>
    <scope>IDENTIFICATION</scope>
    <source>
        <tissue evidence="4">Whole larvae</tissue>
    </source>
</reference>
<dbReference type="InParanoid" id="A0A6J1WSR5"/>
<keyword evidence="2" id="KW-0732">Signal</keyword>
<name>A0A6J1WSR5_GALME</name>
<dbReference type="GeneID" id="113518200"/>